<accession>A0AAV4Q7J6</accession>
<gene>
    <name evidence="1" type="ORF">CEXT_798621</name>
</gene>
<evidence type="ECO:0000313" key="1">
    <source>
        <dbReference type="EMBL" id="GIY03363.1"/>
    </source>
</evidence>
<sequence>MRASGPSLPVSLCESRLLLKRSVALKMGLGRNRYSIFYVQERAPNLFQSRNERWKVLLAGYIDFLKDFHRLIDCRCGLLEPPSGLPCESRLLSKRSGALKMDLCRNRYSIFYVQERAPYFSLAMKMESSLGWVYRFPERLPSTHLKVLK</sequence>
<comment type="caution">
    <text evidence="1">The sequence shown here is derived from an EMBL/GenBank/DDBJ whole genome shotgun (WGS) entry which is preliminary data.</text>
</comment>
<evidence type="ECO:0000313" key="2">
    <source>
        <dbReference type="Proteomes" id="UP001054945"/>
    </source>
</evidence>
<keyword evidence="2" id="KW-1185">Reference proteome</keyword>
<protein>
    <submittedName>
        <fullName evidence="1">Uncharacterized protein</fullName>
    </submittedName>
</protein>
<dbReference type="Proteomes" id="UP001054945">
    <property type="component" value="Unassembled WGS sequence"/>
</dbReference>
<proteinExistence type="predicted"/>
<name>A0AAV4Q7J6_CAEEX</name>
<reference evidence="1 2" key="1">
    <citation type="submission" date="2021-06" db="EMBL/GenBank/DDBJ databases">
        <title>Caerostris extrusa draft genome.</title>
        <authorList>
            <person name="Kono N."/>
            <person name="Arakawa K."/>
        </authorList>
    </citation>
    <scope>NUCLEOTIDE SEQUENCE [LARGE SCALE GENOMIC DNA]</scope>
</reference>
<dbReference type="EMBL" id="BPLR01005568">
    <property type="protein sequence ID" value="GIY03363.1"/>
    <property type="molecule type" value="Genomic_DNA"/>
</dbReference>
<organism evidence="1 2">
    <name type="scientific">Caerostris extrusa</name>
    <name type="common">Bark spider</name>
    <name type="synonym">Caerostris bankana</name>
    <dbReference type="NCBI Taxonomy" id="172846"/>
    <lineage>
        <taxon>Eukaryota</taxon>
        <taxon>Metazoa</taxon>
        <taxon>Ecdysozoa</taxon>
        <taxon>Arthropoda</taxon>
        <taxon>Chelicerata</taxon>
        <taxon>Arachnida</taxon>
        <taxon>Araneae</taxon>
        <taxon>Araneomorphae</taxon>
        <taxon>Entelegynae</taxon>
        <taxon>Araneoidea</taxon>
        <taxon>Araneidae</taxon>
        <taxon>Caerostris</taxon>
    </lineage>
</organism>
<dbReference type="AlphaFoldDB" id="A0AAV4Q7J6"/>